<sequence length="286" mass="33005">MRELVRNIRWIEKSMDFESLEKHSDSLDVTPLESGLEAEVIKICTPESGFVLKIWNRHSKPEVGIQYKLLDVLYRQGKAVSKPIGWGVDESDNPVLLTSFDGLPVNRVDQSKLTQLAKVLLDIHKVPLESLGDFKLPQHEFVRYFYPGIHDHPDIENLLVQLVERAKIKQDSIIHGDYNLGNILEKDGNYTVIDWTNGQPGDPRFDMAWSNVLIRIYVSEKYYSVYRSAFLSETNYTDEELLLFEAIACLRWILLNRIAVLPKRKNTISRVKTLLLSNPYLHAKLL</sequence>
<evidence type="ECO:0000313" key="2">
    <source>
        <dbReference type="EMBL" id="GIQ65098.1"/>
    </source>
</evidence>
<dbReference type="Proteomes" id="UP000680304">
    <property type="component" value="Unassembled WGS sequence"/>
</dbReference>
<feature type="domain" description="Aminoglycoside phosphotransferase" evidence="1">
    <location>
        <begin position="28"/>
        <end position="210"/>
    </location>
</feature>
<dbReference type="SUPFAM" id="SSF56112">
    <property type="entry name" value="Protein kinase-like (PK-like)"/>
    <property type="match status" value="1"/>
</dbReference>
<comment type="caution">
    <text evidence="2">The sequence shown here is derived from an EMBL/GenBank/DDBJ whole genome shotgun (WGS) entry which is preliminary data.</text>
</comment>
<dbReference type="Pfam" id="PF01636">
    <property type="entry name" value="APH"/>
    <property type="match status" value="1"/>
</dbReference>
<proteinExistence type="predicted"/>
<evidence type="ECO:0000313" key="3">
    <source>
        <dbReference type="Proteomes" id="UP000680304"/>
    </source>
</evidence>
<dbReference type="EMBL" id="BOVJ01000119">
    <property type="protein sequence ID" value="GIQ65098.1"/>
    <property type="molecule type" value="Genomic_DNA"/>
</dbReference>
<reference evidence="2 3" key="1">
    <citation type="submission" date="2021-04" db="EMBL/GenBank/DDBJ databases">
        <title>Draft genome sequence of Paenibacillus cisolokensis, LC2-13A.</title>
        <authorList>
            <person name="Uke A."/>
            <person name="Chhe C."/>
            <person name="Baramee S."/>
            <person name="Kosugi A."/>
        </authorList>
    </citation>
    <scope>NUCLEOTIDE SEQUENCE [LARGE SCALE GENOMIC DNA]</scope>
    <source>
        <strain evidence="2 3">LC2-13A</strain>
    </source>
</reference>
<protein>
    <recommendedName>
        <fullName evidence="1">Aminoglycoside phosphotransferase domain-containing protein</fullName>
    </recommendedName>
</protein>
<dbReference type="InterPro" id="IPR002575">
    <property type="entry name" value="Aminoglycoside_PTrfase"/>
</dbReference>
<gene>
    <name evidence="2" type="ORF">PACILC2_36660</name>
</gene>
<organism evidence="2 3">
    <name type="scientific">Paenibacillus cisolokensis</name>
    <dbReference type="NCBI Taxonomy" id="1658519"/>
    <lineage>
        <taxon>Bacteria</taxon>
        <taxon>Bacillati</taxon>
        <taxon>Bacillota</taxon>
        <taxon>Bacilli</taxon>
        <taxon>Bacillales</taxon>
        <taxon>Paenibacillaceae</taxon>
        <taxon>Paenibacillus</taxon>
    </lineage>
</organism>
<keyword evidence="3" id="KW-1185">Reference proteome</keyword>
<dbReference type="Gene3D" id="3.90.1200.10">
    <property type="match status" value="1"/>
</dbReference>
<dbReference type="InterPro" id="IPR011009">
    <property type="entry name" value="Kinase-like_dom_sf"/>
</dbReference>
<dbReference type="RefSeq" id="WP_213529606.1">
    <property type="nucleotide sequence ID" value="NZ_BOVJ01000119.1"/>
</dbReference>
<accession>A0ABQ4NA54</accession>
<evidence type="ECO:0000259" key="1">
    <source>
        <dbReference type="Pfam" id="PF01636"/>
    </source>
</evidence>
<name>A0ABQ4NA54_9BACL</name>